<dbReference type="GO" id="GO:0005524">
    <property type="term" value="F:ATP binding"/>
    <property type="evidence" value="ECO:0007669"/>
    <property type="project" value="InterPro"/>
</dbReference>
<accession>A0A4R2NLT7</accession>
<keyword evidence="1" id="KW-0812">Transmembrane</keyword>
<evidence type="ECO:0000256" key="1">
    <source>
        <dbReference type="SAM" id="Phobius"/>
    </source>
</evidence>
<gene>
    <name evidence="3" type="ORF">EV207_1356</name>
</gene>
<keyword evidence="4" id="KW-1185">Reference proteome</keyword>
<dbReference type="GO" id="GO:0004674">
    <property type="term" value="F:protein serine/threonine kinase activity"/>
    <property type="evidence" value="ECO:0007669"/>
    <property type="project" value="TreeGrafter"/>
</dbReference>
<dbReference type="OrthoDB" id="583109at2"/>
<dbReference type="PANTHER" id="PTHR44167:SF31">
    <property type="entry name" value="PROTEIN CBG02007"/>
    <property type="match status" value="1"/>
</dbReference>
<dbReference type="PROSITE" id="PS50011">
    <property type="entry name" value="PROTEIN_KINASE_DOM"/>
    <property type="match status" value="1"/>
</dbReference>
<dbReference type="InterPro" id="IPR011009">
    <property type="entry name" value="Kinase-like_dom_sf"/>
</dbReference>
<dbReference type="InterPro" id="IPR000719">
    <property type="entry name" value="Prot_kinase_dom"/>
</dbReference>
<evidence type="ECO:0000313" key="4">
    <source>
        <dbReference type="Proteomes" id="UP000295416"/>
    </source>
</evidence>
<dbReference type="GO" id="GO:0005737">
    <property type="term" value="C:cytoplasm"/>
    <property type="evidence" value="ECO:0007669"/>
    <property type="project" value="TreeGrafter"/>
</dbReference>
<dbReference type="RefSeq" id="WP_132747502.1">
    <property type="nucleotide sequence ID" value="NZ_SLXK01000035.1"/>
</dbReference>
<dbReference type="SUPFAM" id="SSF56112">
    <property type="entry name" value="Protein kinase-like (PK-like)"/>
    <property type="match status" value="1"/>
</dbReference>
<dbReference type="Gene3D" id="1.10.510.10">
    <property type="entry name" value="Transferase(Phosphotransferase) domain 1"/>
    <property type="match status" value="1"/>
</dbReference>
<dbReference type="Proteomes" id="UP000295416">
    <property type="component" value="Unassembled WGS sequence"/>
</dbReference>
<keyword evidence="3" id="KW-0808">Transferase</keyword>
<keyword evidence="1" id="KW-0472">Membrane</keyword>
<organism evidence="3 4">
    <name type="scientific">Scopulibacillus darangshiensis</name>
    <dbReference type="NCBI Taxonomy" id="442528"/>
    <lineage>
        <taxon>Bacteria</taxon>
        <taxon>Bacillati</taxon>
        <taxon>Bacillota</taxon>
        <taxon>Bacilli</taxon>
        <taxon>Bacillales</taxon>
        <taxon>Sporolactobacillaceae</taxon>
        <taxon>Scopulibacillus</taxon>
    </lineage>
</organism>
<keyword evidence="1" id="KW-1133">Transmembrane helix</keyword>
<keyword evidence="3" id="KW-0418">Kinase</keyword>
<dbReference type="PANTHER" id="PTHR44167">
    <property type="entry name" value="OVARIAN-SPECIFIC SERINE/THREONINE-PROTEIN KINASE LOK-RELATED"/>
    <property type="match status" value="1"/>
</dbReference>
<protein>
    <submittedName>
        <fullName evidence="3">Serine/threonine-protein kinase</fullName>
    </submittedName>
</protein>
<feature type="transmembrane region" description="Helical" evidence="1">
    <location>
        <begin position="294"/>
        <end position="314"/>
    </location>
</feature>
<reference evidence="3 4" key="1">
    <citation type="submission" date="2019-03" db="EMBL/GenBank/DDBJ databases">
        <title>Genomic Encyclopedia of Type Strains, Phase IV (KMG-IV): sequencing the most valuable type-strain genomes for metagenomic binning, comparative biology and taxonomic classification.</title>
        <authorList>
            <person name="Goeker M."/>
        </authorList>
    </citation>
    <scope>NUCLEOTIDE SEQUENCE [LARGE SCALE GENOMIC DNA]</scope>
    <source>
        <strain evidence="3 4">DSM 19377</strain>
    </source>
</reference>
<evidence type="ECO:0000259" key="2">
    <source>
        <dbReference type="PROSITE" id="PS50011"/>
    </source>
</evidence>
<dbReference type="AlphaFoldDB" id="A0A4R2NLT7"/>
<dbReference type="SMART" id="SM00220">
    <property type="entry name" value="S_TKc"/>
    <property type="match status" value="1"/>
</dbReference>
<dbReference type="Pfam" id="PF00069">
    <property type="entry name" value="Pkinase"/>
    <property type="match status" value="1"/>
</dbReference>
<proteinExistence type="predicted"/>
<comment type="caution">
    <text evidence="3">The sequence shown here is derived from an EMBL/GenBank/DDBJ whole genome shotgun (WGS) entry which is preliminary data.</text>
</comment>
<name>A0A4R2NLT7_9BACL</name>
<sequence>MMNHTTKKSDIKLAPGTLITGKWYGQHYQIIKLLGSGAQGTVYLAQSSSGRVAVKFGKDRSSLTSEVNVLRRFEKVQGEPLGPSLYGVDDWVCRSGKYNFYVMEYIRGTSLLDTVKVRGFEWACIFMLQLLGDLDRLHKEGWIFGDLKPENLIVENATRRIRWLDVGGTTLMGRSVKEYTEFFDRGYWGCGSRKAEPSYDLFAAAMILIYAAEKRRFEKNQQPQKQLFDYIRNQPKLSRFESVLTGAIAGKYTTAEMMKKDLLSKMSETSSCAIRSTNRSRSDRHQRRRKRKSWTGTVMLTVVLAAAYIIYLMIGVM</sequence>
<dbReference type="EMBL" id="SLXK01000035">
    <property type="protein sequence ID" value="TCP22530.1"/>
    <property type="molecule type" value="Genomic_DNA"/>
</dbReference>
<feature type="domain" description="Protein kinase" evidence="2">
    <location>
        <begin position="28"/>
        <end position="317"/>
    </location>
</feature>
<evidence type="ECO:0000313" key="3">
    <source>
        <dbReference type="EMBL" id="TCP22530.1"/>
    </source>
</evidence>